<sequence length="60" mass="7212">MRCQIGAFIFKKVGSIQNFERNIFTLLNLKLFNRVKVSDVFEKNMEKNRVNPNFDFVYSY</sequence>
<dbReference type="EMBL" id="PFCK01000029">
    <property type="protein sequence ID" value="PIR71707.1"/>
    <property type="molecule type" value="Genomic_DNA"/>
</dbReference>
<evidence type="ECO:0000313" key="1">
    <source>
        <dbReference type="EMBL" id="PIR71707.1"/>
    </source>
</evidence>
<accession>A0A2H0TJL4</accession>
<evidence type="ECO:0000313" key="2">
    <source>
        <dbReference type="Proteomes" id="UP000228909"/>
    </source>
</evidence>
<name>A0A2H0TJL4_9BACT</name>
<dbReference type="AlphaFoldDB" id="A0A2H0TJL4"/>
<gene>
    <name evidence="1" type="ORF">COU43_01065</name>
</gene>
<dbReference type="Proteomes" id="UP000228909">
    <property type="component" value="Unassembled WGS sequence"/>
</dbReference>
<comment type="caution">
    <text evidence="1">The sequence shown here is derived from an EMBL/GenBank/DDBJ whole genome shotgun (WGS) entry which is preliminary data.</text>
</comment>
<reference evidence="2" key="1">
    <citation type="submission" date="2017-09" db="EMBL/GenBank/DDBJ databases">
        <title>Depth-based differentiation of microbial function through sediment-hosted aquifers and enrichment of novel symbionts in the deep terrestrial subsurface.</title>
        <authorList>
            <person name="Probst A.J."/>
            <person name="Ladd B."/>
            <person name="Jarett J.K."/>
            <person name="Geller-Mcgrath D.E."/>
            <person name="Sieber C.M.K."/>
            <person name="Emerson J.B."/>
            <person name="Anantharaman K."/>
            <person name="Thomas B.C."/>
            <person name="Malmstrom R."/>
            <person name="Stieglmeier M."/>
            <person name="Klingl A."/>
            <person name="Woyke T."/>
            <person name="Ryan C.M."/>
            <person name="Banfield J.F."/>
        </authorList>
    </citation>
    <scope>NUCLEOTIDE SEQUENCE [LARGE SCALE GENOMIC DNA]</scope>
</reference>
<proteinExistence type="predicted"/>
<protein>
    <submittedName>
        <fullName evidence="1">Uncharacterized protein</fullName>
    </submittedName>
</protein>
<organism evidence="1 2">
    <name type="scientific">Candidatus Nealsonbacteria bacterium CG10_big_fil_rev_8_21_14_0_10_37_25</name>
    <dbReference type="NCBI Taxonomy" id="1974711"/>
    <lineage>
        <taxon>Bacteria</taxon>
        <taxon>Candidatus Nealsoniibacteriota</taxon>
    </lineage>
</organism>